<reference evidence="7" key="2">
    <citation type="submission" date="2020-11" db="EMBL/GenBank/DDBJ databases">
        <authorList>
            <person name="McCartney M.A."/>
            <person name="Auch B."/>
            <person name="Kono T."/>
            <person name="Mallez S."/>
            <person name="Becker A."/>
            <person name="Gohl D.M."/>
            <person name="Silverstein K.A.T."/>
            <person name="Koren S."/>
            <person name="Bechman K.B."/>
            <person name="Herman A."/>
            <person name="Abrahante J.E."/>
            <person name="Garbe J."/>
        </authorList>
    </citation>
    <scope>NUCLEOTIDE SEQUENCE</scope>
    <source>
        <strain evidence="7">Duluth1</strain>
        <tissue evidence="7">Whole animal</tissue>
    </source>
</reference>
<evidence type="ECO:0000259" key="6">
    <source>
        <dbReference type="PROSITE" id="PS50252"/>
    </source>
</evidence>
<evidence type="ECO:0000313" key="8">
    <source>
        <dbReference type="Proteomes" id="UP000828390"/>
    </source>
</evidence>
<reference evidence="7" key="1">
    <citation type="journal article" date="2019" name="bioRxiv">
        <title>The Genome of the Zebra Mussel, Dreissena polymorpha: A Resource for Invasive Species Research.</title>
        <authorList>
            <person name="McCartney M.A."/>
            <person name="Auch B."/>
            <person name="Kono T."/>
            <person name="Mallez S."/>
            <person name="Zhang Y."/>
            <person name="Obille A."/>
            <person name="Becker A."/>
            <person name="Abrahante J.E."/>
            <person name="Garbe J."/>
            <person name="Badalamenti J.P."/>
            <person name="Herman A."/>
            <person name="Mangelson H."/>
            <person name="Liachko I."/>
            <person name="Sullivan S."/>
            <person name="Sone E.D."/>
            <person name="Koren S."/>
            <person name="Silverstein K.A.T."/>
            <person name="Beckman K.B."/>
            <person name="Gohl D.M."/>
        </authorList>
    </citation>
    <scope>NUCLEOTIDE SEQUENCE</scope>
    <source>
        <strain evidence="7">Duluth1</strain>
        <tissue evidence="7">Whole animal</tissue>
    </source>
</reference>
<feature type="domain" description="T-box" evidence="6">
    <location>
        <begin position="226"/>
        <end position="249"/>
    </location>
</feature>
<dbReference type="InterPro" id="IPR036960">
    <property type="entry name" value="T-box_sf"/>
</dbReference>
<evidence type="ECO:0000313" key="7">
    <source>
        <dbReference type="EMBL" id="KAH3713117.1"/>
    </source>
</evidence>
<keyword evidence="8" id="KW-1185">Reference proteome</keyword>
<accession>A0A9D4BY35</accession>
<evidence type="ECO:0000256" key="2">
    <source>
        <dbReference type="ARBA" id="ARBA00023125"/>
    </source>
</evidence>
<protein>
    <recommendedName>
        <fullName evidence="6">T-box domain-containing protein</fullName>
    </recommendedName>
</protein>
<dbReference type="InterPro" id="IPR046360">
    <property type="entry name" value="T-box_DNA-bd"/>
</dbReference>
<keyword evidence="3" id="KW-0804">Transcription</keyword>
<dbReference type="GO" id="GO:0045893">
    <property type="term" value="P:positive regulation of DNA-templated transcription"/>
    <property type="evidence" value="ECO:0007669"/>
    <property type="project" value="InterPro"/>
</dbReference>
<dbReference type="EMBL" id="JAIWYP010000014">
    <property type="protein sequence ID" value="KAH3713117.1"/>
    <property type="molecule type" value="Genomic_DNA"/>
</dbReference>
<dbReference type="InterPro" id="IPR008967">
    <property type="entry name" value="p53-like_TF_DNA-bd_sf"/>
</dbReference>
<dbReference type="Proteomes" id="UP000828390">
    <property type="component" value="Unassembled WGS sequence"/>
</dbReference>
<keyword evidence="4 5" id="KW-0539">Nucleus</keyword>
<comment type="subcellular location">
    <subcellularLocation>
        <location evidence="5">Nucleus</location>
    </subcellularLocation>
</comment>
<proteinExistence type="predicted"/>
<evidence type="ECO:0000256" key="3">
    <source>
        <dbReference type="ARBA" id="ARBA00023163"/>
    </source>
</evidence>
<keyword evidence="1" id="KW-0805">Transcription regulation</keyword>
<dbReference type="GO" id="GO:0005634">
    <property type="term" value="C:nucleus"/>
    <property type="evidence" value="ECO:0007669"/>
    <property type="project" value="UniProtKB-SubCell"/>
</dbReference>
<evidence type="ECO:0000256" key="5">
    <source>
        <dbReference type="PROSITE-ProRule" id="PRU00201"/>
    </source>
</evidence>
<evidence type="ECO:0000256" key="4">
    <source>
        <dbReference type="ARBA" id="ARBA00023242"/>
    </source>
</evidence>
<keyword evidence="2 5" id="KW-0238">DNA-binding</keyword>
<dbReference type="SUPFAM" id="SSF49417">
    <property type="entry name" value="p53-like transcription factors"/>
    <property type="match status" value="1"/>
</dbReference>
<comment type="caution">
    <text evidence="5">Lacks conserved residue(s) required for the propagation of feature annotation.</text>
</comment>
<organism evidence="7 8">
    <name type="scientific">Dreissena polymorpha</name>
    <name type="common">Zebra mussel</name>
    <name type="synonym">Mytilus polymorpha</name>
    <dbReference type="NCBI Taxonomy" id="45954"/>
    <lineage>
        <taxon>Eukaryota</taxon>
        <taxon>Metazoa</taxon>
        <taxon>Spiralia</taxon>
        <taxon>Lophotrochozoa</taxon>
        <taxon>Mollusca</taxon>
        <taxon>Bivalvia</taxon>
        <taxon>Autobranchia</taxon>
        <taxon>Heteroconchia</taxon>
        <taxon>Euheterodonta</taxon>
        <taxon>Imparidentia</taxon>
        <taxon>Neoheterodontei</taxon>
        <taxon>Myida</taxon>
        <taxon>Dreissenoidea</taxon>
        <taxon>Dreissenidae</taxon>
        <taxon>Dreissena</taxon>
    </lineage>
</organism>
<dbReference type="AlphaFoldDB" id="A0A9D4BY35"/>
<gene>
    <name evidence="7" type="ORF">DPMN_072883</name>
</gene>
<dbReference type="GO" id="GO:0003700">
    <property type="term" value="F:DNA-binding transcription factor activity"/>
    <property type="evidence" value="ECO:0007669"/>
    <property type="project" value="InterPro"/>
</dbReference>
<dbReference type="Gene3D" id="2.60.40.820">
    <property type="entry name" value="Transcription factor, T-box"/>
    <property type="match status" value="1"/>
</dbReference>
<name>A0A9D4BY35_DREPO</name>
<dbReference type="PROSITE" id="PS50252">
    <property type="entry name" value="TBOX_3"/>
    <property type="match status" value="1"/>
</dbReference>
<dbReference type="GO" id="GO:0003677">
    <property type="term" value="F:DNA binding"/>
    <property type="evidence" value="ECO:0007669"/>
    <property type="project" value="UniProtKB-UniRule"/>
</dbReference>
<sequence length="249" mass="27353">MLRSEGINCEIPMNNSFSTYTDLRRYSTSVDSYTGHSGYNSISPNFKSYECNYQSASDSGVANSDAVYEQIGSGGSVAASQIVREPEEDDGQSAHDEFLSFRKQSAAVSQVGKEEHPTYAACKKYPMFPQKSQYSLGFQNFASGPDYSKHGYNGGSALYPVPFQRQSAVYTMPMYPESFGANQPYYHGAMSPAIGHSPPGMLPMGCVPGMPGGMGFYPQGSVCVYLCNRELWAKFHQHTCEMIITKQGR</sequence>
<evidence type="ECO:0000256" key="1">
    <source>
        <dbReference type="ARBA" id="ARBA00023015"/>
    </source>
</evidence>
<comment type="caution">
    <text evidence="7">The sequence shown here is derived from an EMBL/GenBank/DDBJ whole genome shotgun (WGS) entry which is preliminary data.</text>
</comment>